<organism evidence="6 7">
    <name type="scientific">Brenneria corticis</name>
    <dbReference type="NCBI Taxonomy" id="2173106"/>
    <lineage>
        <taxon>Bacteria</taxon>
        <taxon>Pseudomonadati</taxon>
        <taxon>Pseudomonadota</taxon>
        <taxon>Gammaproteobacteria</taxon>
        <taxon>Enterobacterales</taxon>
        <taxon>Pectobacteriaceae</taxon>
        <taxon>Brenneria</taxon>
    </lineage>
</organism>
<evidence type="ECO:0000256" key="2">
    <source>
        <dbReference type="ARBA" id="ARBA00023015"/>
    </source>
</evidence>
<evidence type="ECO:0000313" key="6">
    <source>
        <dbReference type="EMBL" id="PWC19521.1"/>
    </source>
</evidence>
<name>A0A2U1UCX8_9GAMM</name>
<keyword evidence="2" id="KW-0805">Transcription regulation</keyword>
<comment type="caution">
    <text evidence="6">The sequence shown here is derived from an EMBL/GenBank/DDBJ whole genome shotgun (WGS) entry which is preliminary data.</text>
</comment>
<dbReference type="InterPro" id="IPR036388">
    <property type="entry name" value="WH-like_DNA-bd_sf"/>
</dbReference>
<keyword evidence="3" id="KW-0238">DNA-binding</keyword>
<dbReference type="Pfam" id="PF03466">
    <property type="entry name" value="LysR_substrate"/>
    <property type="match status" value="1"/>
</dbReference>
<keyword evidence="7" id="KW-1185">Reference proteome</keyword>
<feature type="domain" description="HTH lysR-type" evidence="5">
    <location>
        <begin position="5"/>
        <end position="62"/>
    </location>
</feature>
<sequence length="299" mass="33069">MQVNLDLELLRTLVAVVERGTFTAAGLQVGKTQSAVTQQMKRLEEDTGQALFERQGRQKQLTEHGHTLLLYARKLLSLNDEVMGALQQHSLAVGTLRIGAPHGIADNILPRLLRHISAFLPGIQMEIHVGRSPFLMEDLTRGNIDLAISTRGSDTLEGMLLHSSPTVWLCSADYIFNPHQPLPLILADEISLFRRIAIQALEQQHIPWRLSFLAPTVIGIKAAVRAGLGITARNVELLGPDLRILGEKENLPRLPDVAYYLWSRPATLNPLVKQVIDILNNNRILLSGAAKNRPGMAPE</sequence>
<dbReference type="EMBL" id="QDKH01000001">
    <property type="protein sequence ID" value="PWC19521.1"/>
    <property type="molecule type" value="Genomic_DNA"/>
</dbReference>
<evidence type="ECO:0000256" key="1">
    <source>
        <dbReference type="ARBA" id="ARBA00009437"/>
    </source>
</evidence>
<dbReference type="RefSeq" id="WP_136164590.1">
    <property type="nucleotide sequence ID" value="NZ_KZ819071.1"/>
</dbReference>
<dbReference type="PANTHER" id="PTHR30579:SF7">
    <property type="entry name" value="HTH-TYPE TRANSCRIPTIONAL REGULATOR LRHA-RELATED"/>
    <property type="match status" value="1"/>
</dbReference>
<dbReference type="GO" id="GO:0003700">
    <property type="term" value="F:DNA-binding transcription factor activity"/>
    <property type="evidence" value="ECO:0007669"/>
    <property type="project" value="InterPro"/>
</dbReference>
<dbReference type="Gene3D" id="3.40.190.10">
    <property type="entry name" value="Periplasmic binding protein-like II"/>
    <property type="match status" value="2"/>
</dbReference>
<evidence type="ECO:0000259" key="5">
    <source>
        <dbReference type="PROSITE" id="PS50931"/>
    </source>
</evidence>
<dbReference type="InterPro" id="IPR050176">
    <property type="entry name" value="LTTR"/>
</dbReference>
<evidence type="ECO:0000256" key="4">
    <source>
        <dbReference type="ARBA" id="ARBA00023163"/>
    </source>
</evidence>
<dbReference type="PROSITE" id="PS50931">
    <property type="entry name" value="HTH_LYSR"/>
    <property type="match status" value="1"/>
</dbReference>
<evidence type="ECO:0000256" key="3">
    <source>
        <dbReference type="ARBA" id="ARBA00023125"/>
    </source>
</evidence>
<proteinExistence type="inferred from homology"/>
<protein>
    <submittedName>
        <fullName evidence="6">Transcriptional regulator LrhA</fullName>
    </submittedName>
</protein>
<dbReference type="SUPFAM" id="SSF46785">
    <property type="entry name" value="Winged helix' DNA-binding domain"/>
    <property type="match status" value="1"/>
</dbReference>
<dbReference type="SUPFAM" id="SSF53850">
    <property type="entry name" value="Periplasmic binding protein-like II"/>
    <property type="match status" value="1"/>
</dbReference>
<accession>A0A2U1UCX8</accession>
<dbReference type="PRINTS" id="PR00039">
    <property type="entry name" value="HTHLYSR"/>
</dbReference>
<dbReference type="Proteomes" id="UP000296159">
    <property type="component" value="Unassembled WGS sequence"/>
</dbReference>
<dbReference type="Pfam" id="PF00126">
    <property type="entry name" value="HTH_1"/>
    <property type="match status" value="1"/>
</dbReference>
<comment type="similarity">
    <text evidence="1">Belongs to the LysR transcriptional regulatory family.</text>
</comment>
<dbReference type="InterPro" id="IPR036390">
    <property type="entry name" value="WH_DNA-bd_sf"/>
</dbReference>
<dbReference type="InterPro" id="IPR000847">
    <property type="entry name" value="LysR_HTH_N"/>
</dbReference>
<dbReference type="PANTHER" id="PTHR30579">
    <property type="entry name" value="TRANSCRIPTIONAL REGULATOR"/>
    <property type="match status" value="1"/>
</dbReference>
<dbReference type="AlphaFoldDB" id="A0A2U1UCX8"/>
<gene>
    <name evidence="6" type="ORF">DDT56_00665</name>
</gene>
<keyword evidence="4" id="KW-0804">Transcription</keyword>
<dbReference type="GO" id="GO:0003677">
    <property type="term" value="F:DNA binding"/>
    <property type="evidence" value="ECO:0007669"/>
    <property type="project" value="UniProtKB-KW"/>
</dbReference>
<dbReference type="InterPro" id="IPR005119">
    <property type="entry name" value="LysR_subst-bd"/>
</dbReference>
<evidence type="ECO:0000313" key="7">
    <source>
        <dbReference type="Proteomes" id="UP000296159"/>
    </source>
</evidence>
<reference evidence="6 7" key="1">
    <citation type="submission" date="2018-04" db="EMBL/GenBank/DDBJ databases">
        <title>Brenneria corticis sp.nov.</title>
        <authorList>
            <person name="Li Y."/>
        </authorList>
    </citation>
    <scope>NUCLEOTIDE SEQUENCE [LARGE SCALE GENOMIC DNA]</scope>
    <source>
        <strain evidence="6 7">CFCC 11842</strain>
    </source>
</reference>
<dbReference type="Gene3D" id="1.10.10.10">
    <property type="entry name" value="Winged helix-like DNA-binding domain superfamily/Winged helix DNA-binding domain"/>
    <property type="match status" value="1"/>
</dbReference>